<keyword evidence="1" id="KW-0812">Transmembrane</keyword>
<proteinExistence type="predicted"/>
<keyword evidence="1" id="KW-0472">Membrane</keyword>
<comment type="caution">
    <text evidence="2">The sequence shown here is derived from an EMBL/GenBank/DDBJ whole genome shotgun (WGS) entry which is preliminary data.</text>
</comment>
<keyword evidence="3" id="KW-1185">Reference proteome</keyword>
<dbReference type="RefSeq" id="WP_344723572.1">
    <property type="nucleotide sequence ID" value="NZ_BAAAUS010000020.1"/>
</dbReference>
<evidence type="ECO:0000256" key="1">
    <source>
        <dbReference type="SAM" id="Phobius"/>
    </source>
</evidence>
<evidence type="ECO:0000313" key="2">
    <source>
        <dbReference type="EMBL" id="MFD1519933.1"/>
    </source>
</evidence>
<feature type="transmembrane region" description="Helical" evidence="1">
    <location>
        <begin position="153"/>
        <end position="175"/>
    </location>
</feature>
<gene>
    <name evidence="2" type="ORF">ACFSJD_20725</name>
</gene>
<organism evidence="2 3">
    <name type="scientific">Pseudonocardia yunnanensis</name>
    <dbReference type="NCBI Taxonomy" id="58107"/>
    <lineage>
        <taxon>Bacteria</taxon>
        <taxon>Bacillati</taxon>
        <taxon>Actinomycetota</taxon>
        <taxon>Actinomycetes</taxon>
        <taxon>Pseudonocardiales</taxon>
        <taxon>Pseudonocardiaceae</taxon>
        <taxon>Pseudonocardia</taxon>
    </lineage>
</organism>
<feature type="transmembrane region" description="Helical" evidence="1">
    <location>
        <begin position="120"/>
        <end position="141"/>
    </location>
</feature>
<keyword evidence="1" id="KW-1133">Transmembrane helix</keyword>
<dbReference type="EMBL" id="JBHUCO010000021">
    <property type="protein sequence ID" value="MFD1519933.1"/>
    <property type="molecule type" value="Genomic_DNA"/>
</dbReference>
<evidence type="ECO:0000313" key="3">
    <source>
        <dbReference type="Proteomes" id="UP001597114"/>
    </source>
</evidence>
<feature type="transmembrane region" description="Helical" evidence="1">
    <location>
        <begin position="49"/>
        <end position="70"/>
    </location>
</feature>
<name>A0ABW4EYL5_9PSEU</name>
<feature type="transmembrane region" description="Helical" evidence="1">
    <location>
        <begin position="82"/>
        <end position="108"/>
    </location>
</feature>
<protein>
    <submittedName>
        <fullName evidence="2">Uncharacterized protein</fullName>
    </submittedName>
</protein>
<accession>A0ABW4EYL5</accession>
<sequence>MVAPTTLLTALLLYFGRLHAQALFRYLRVPWTVFELTPEDYLIRSADGLFVPVTIAAGVAVLACWAHYLLVGSGSDRARAAVVRAVAPLAAVGGIALVVFAAVATVAADAPFPEFPESGGLSLAIGVLLLAYAVRLIRTLAAGGQSRGPARPVGGAVAEWTAIFVLVGVGLFWAVNGYAIGVGTSRAEQLVAELGFAPDAVLYSEKRLGLELPGVREVPCQDPDAAYRFRYEGLKLVLQSGDQYLFFPGGWTREDGVALIIPRGDALRLEFTGPGRATPAMSC</sequence>
<reference evidence="3" key="1">
    <citation type="journal article" date="2019" name="Int. J. Syst. Evol. Microbiol.">
        <title>The Global Catalogue of Microorganisms (GCM) 10K type strain sequencing project: providing services to taxonomists for standard genome sequencing and annotation.</title>
        <authorList>
            <consortium name="The Broad Institute Genomics Platform"/>
            <consortium name="The Broad Institute Genome Sequencing Center for Infectious Disease"/>
            <person name="Wu L."/>
            <person name="Ma J."/>
        </authorList>
    </citation>
    <scope>NUCLEOTIDE SEQUENCE [LARGE SCALE GENOMIC DNA]</scope>
    <source>
        <strain evidence="3">CCM 7043</strain>
    </source>
</reference>
<dbReference type="Proteomes" id="UP001597114">
    <property type="component" value="Unassembled WGS sequence"/>
</dbReference>